<evidence type="ECO:0008006" key="3">
    <source>
        <dbReference type="Google" id="ProtNLM"/>
    </source>
</evidence>
<evidence type="ECO:0000256" key="1">
    <source>
        <dbReference type="SAM" id="Phobius"/>
    </source>
</evidence>
<dbReference type="AlphaFoldDB" id="A0A6C0F892"/>
<organism evidence="2">
    <name type="scientific">viral metagenome</name>
    <dbReference type="NCBI Taxonomy" id="1070528"/>
    <lineage>
        <taxon>unclassified sequences</taxon>
        <taxon>metagenomes</taxon>
        <taxon>organismal metagenomes</taxon>
    </lineage>
</organism>
<feature type="transmembrane region" description="Helical" evidence="1">
    <location>
        <begin position="33"/>
        <end position="50"/>
    </location>
</feature>
<dbReference type="InterPro" id="IPR003615">
    <property type="entry name" value="HNH_nuc"/>
</dbReference>
<name>A0A6C0F892_9ZZZZ</name>
<reference evidence="2" key="1">
    <citation type="journal article" date="2020" name="Nature">
        <title>Giant virus diversity and host interactions through global metagenomics.</title>
        <authorList>
            <person name="Schulz F."/>
            <person name="Roux S."/>
            <person name="Paez-Espino D."/>
            <person name="Jungbluth S."/>
            <person name="Walsh D.A."/>
            <person name="Denef V.J."/>
            <person name="McMahon K.D."/>
            <person name="Konstantinidis K.T."/>
            <person name="Eloe-Fadrosh E.A."/>
            <person name="Kyrpides N.C."/>
            <person name="Woyke T."/>
        </authorList>
    </citation>
    <scope>NUCLEOTIDE SEQUENCE</scope>
    <source>
        <strain evidence="2">GVMAG-S-ERX555967-130</strain>
    </source>
</reference>
<keyword evidence="1" id="KW-0812">Transmembrane</keyword>
<dbReference type="EMBL" id="MN738786">
    <property type="protein sequence ID" value="QHT36843.1"/>
    <property type="molecule type" value="Genomic_DNA"/>
</dbReference>
<dbReference type="CDD" id="cd00085">
    <property type="entry name" value="HNHc"/>
    <property type="match status" value="1"/>
</dbReference>
<sequence>MNWYTTLFVVCLVYYILYRYFLEQLSERFPNHLYYFGGFLIVYLLLWYLVNYEYSFVHKTMRNIYDTTQEPLYSHTSAGNNSDYYYANNGDIKPMLVNRQAHRCYKCSNLFMNPEEAVLSYKIPLQHGGKNEPHNLVAVCPTCSQFLS</sequence>
<protein>
    <recommendedName>
        <fullName evidence="3">HNH domain-containing protein</fullName>
    </recommendedName>
</protein>
<proteinExistence type="predicted"/>
<evidence type="ECO:0000313" key="2">
    <source>
        <dbReference type="EMBL" id="QHT36843.1"/>
    </source>
</evidence>
<feature type="transmembrane region" description="Helical" evidence="1">
    <location>
        <begin position="6"/>
        <end position="21"/>
    </location>
</feature>
<dbReference type="Gene3D" id="1.10.30.50">
    <property type="match status" value="1"/>
</dbReference>
<accession>A0A6C0F892</accession>
<keyword evidence="1" id="KW-1133">Transmembrane helix</keyword>
<keyword evidence="1" id="KW-0472">Membrane</keyword>